<protein>
    <submittedName>
        <fullName evidence="2">Uncharacterized protein</fullName>
    </submittedName>
</protein>
<reference evidence="2 3" key="1">
    <citation type="submission" date="2014-07" db="EMBL/GenBank/DDBJ databases">
        <title>Expanding our view of genomic diversity in Candidatus Accumulibacter clades.</title>
        <authorList>
            <person name="Skennerton C.T."/>
            <person name="Barr J.J."/>
            <person name="Slater F.R."/>
            <person name="Bond P.L."/>
            <person name="Tyson G.W."/>
        </authorList>
    </citation>
    <scope>NUCLEOTIDE SEQUENCE [LARGE SCALE GENOMIC DNA]</scope>
    <source>
        <strain evidence="3">SK-01</strain>
    </source>
</reference>
<dbReference type="EMBL" id="JDSS02000045">
    <property type="protein sequence ID" value="KFB66306.1"/>
    <property type="molecule type" value="Genomic_DNA"/>
</dbReference>
<dbReference type="RefSeq" id="WP_034930656.1">
    <property type="nucleotide sequence ID" value="NZ_JDSS02000045.1"/>
</dbReference>
<gene>
    <name evidence="2" type="ORF">CAPSK01_004467</name>
</gene>
<comment type="caution">
    <text evidence="2">The sequence shown here is derived from an EMBL/GenBank/DDBJ whole genome shotgun (WGS) entry which is preliminary data.</text>
</comment>
<name>A0A084XV12_9PROT</name>
<proteinExistence type="predicted"/>
<evidence type="ECO:0000313" key="2">
    <source>
        <dbReference type="EMBL" id="KFB66306.1"/>
    </source>
</evidence>
<accession>A0A084XV12</accession>
<sequence>MTIKYFLDYEIRSSWWACWVWWGWGKDLAARYFSWKTNRKYVRYIDSKIDKAYADLLAQCKNEAPNGQGKGLADGGMPADSPS</sequence>
<dbReference type="STRING" id="1457154.CAPSK01_004467"/>
<evidence type="ECO:0000256" key="1">
    <source>
        <dbReference type="SAM" id="MobiDB-lite"/>
    </source>
</evidence>
<organism evidence="2 3">
    <name type="scientific">Candidatus Accumulibacter vicinus</name>
    <dbReference type="NCBI Taxonomy" id="2954382"/>
    <lineage>
        <taxon>Bacteria</taxon>
        <taxon>Pseudomonadati</taxon>
        <taxon>Pseudomonadota</taxon>
        <taxon>Betaproteobacteria</taxon>
        <taxon>Candidatus Accumulibacter</taxon>
    </lineage>
</organism>
<dbReference type="AlphaFoldDB" id="A0A084XV12"/>
<evidence type="ECO:0000313" key="3">
    <source>
        <dbReference type="Proteomes" id="UP000019812"/>
    </source>
</evidence>
<feature type="region of interest" description="Disordered" evidence="1">
    <location>
        <begin position="64"/>
        <end position="83"/>
    </location>
</feature>
<dbReference type="Proteomes" id="UP000019812">
    <property type="component" value="Unassembled WGS sequence"/>
</dbReference>